<feature type="transmembrane region" description="Helical" evidence="2">
    <location>
        <begin position="60"/>
        <end position="84"/>
    </location>
</feature>
<comment type="subcellular location">
    <subcellularLocation>
        <location evidence="1">Cell membrane</location>
        <topology evidence="1">Multi-pass membrane protein</topology>
    </subcellularLocation>
</comment>
<dbReference type="EMBL" id="DVNK01000031">
    <property type="protein sequence ID" value="HIU46512.1"/>
    <property type="molecule type" value="Genomic_DNA"/>
</dbReference>
<dbReference type="Gene3D" id="1.20.1250.20">
    <property type="entry name" value="MFS general substrate transporter like domains"/>
    <property type="match status" value="2"/>
</dbReference>
<feature type="transmembrane region" description="Helical" evidence="2">
    <location>
        <begin position="279"/>
        <end position="297"/>
    </location>
</feature>
<dbReference type="InterPro" id="IPR011701">
    <property type="entry name" value="MFS"/>
</dbReference>
<comment type="caution">
    <text evidence="3">The sequence shown here is derived from an EMBL/GenBank/DDBJ whole genome shotgun (WGS) entry which is preliminary data.</text>
</comment>
<evidence type="ECO:0000256" key="1">
    <source>
        <dbReference type="ARBA" id="ARBA00004651"/>
    </source>
</evidence>
<feature type="transmembrane region" description="Helical" evidence="2">
    <location>
        <begin position="191"/>
        <end position="212"/>
    </location>
</feature>
<evidence type="ECO:0000313" key="3">
    <source>
        <dbReference type="EMBL" id="HIU46512.1"/>
    </source>
</evidence>
<dbReference type="InterPro" id="IPR052528">
    <property type="entry name" value="Sugar_transport-like"/>
</dbReference>
<accession>A0A9D1LR91</accession>
<evidence type="ECO:0000256" key="2">
    <source>
        <dbReference type="SAM" id="Phobius"/>
    </source>
</evidence>
<gene>
    <name evidence="3" type="ORF">IAC59_04565</name>
</gene>
<reference evidence="3" key="2">
    <citation type="journal article" date="2021" name="PeerJ">
        <title>Extensive microbial diversity within the chicken gut microbiome revealed by metagenomics and culture.</title>
        <authorList>
            <person name="Gilroy R."/>
            <person name="Ravi A."/>
            <person name="Getino M."/>
            <person name="Pursley I."/>
            <person name="Horton D.L."/>
            <person name="Alikhan N.F."/>
            <person name="Baker D."/>
            <person name="Gharbi K."/>
            <person name="Hall N."/>
            <person name="Watson M."/>
            <person name="Adriaenssens E.M."/>
            <person name="Foster-Nyarko E."/>
            <person name="Jarju S."/>
            <person name="Secka A."/>
            <person name="Antonio M."/>
            <person name="Oren A."/>
            <person name="Chaudhuri R.R."/>
            <person name="La Ragione R."/>
            <person name="Hildebrand F."/>
            <person name="Pallen M.J."/>
        </authorList>
    </citation>
    <scope>NUCLEOTIDE SEQUENCE</scope>
    <source>
        <strain evidence="3">ChiSxjej2B14-8506</strain>
    </source>
</reference>
<keyword evidence="2" id="KW-0472">Membrane</keyword>
<dbReference type="Pfam" id="PF07690">
    <property type="entry name" value="MFS_1"/>
    <property type="match status" value="1"/>
</dbReference>
<feature type="transmembrane region" description="Helical" evidence="2">
    <location>
        <begin position="20"/>
        <end position="40"/>
    </location>
</feature>
<organism evidence="3 4">
    <name type="scientific">Candidatus Fimadaptatus faecigallinarum</name>
    <dbReference type="NCBI Taxonomy" id="2840814"/>
    <lineage>
        <taxon>Bacteria</taxon>
        <taxon>Bacillati</taxon>
        <taxon>Bacillota</taxon>
        <taxon>Clostridia</taxon>
        <taxon>Eubacteriales</taxon>
        <taxon>Candidatus Fimadaptatus</taxon>
    </lineage>
</organism>
<name>A0A9D1LR91_9FIRM</name>
<sequence length="434" mass="47412">MVTIRQKLHDSLSFGSTNLVSYNFFHLLLESTIFWTAMSLLDPNTVIAVFLDTFAGNPAFSGLAATLKTATYAVGQVMMSMFIHRLPSQRRFMARIGFVGRPMILLSALLMLMGLDGAAAAWAFLICYSLFYFFDGFIALNWTEMMARTTPVMLRGRVQSYNYVFGGIMGILGGQLVGVIMASSLDERMRYIVIFGIAGVILVLNAVALAMIRDVPIVASPRPRYRLTEYFREFGPMIRQSKAFREVTVSRTLYLCGLLAAPVNILFGRSAGGLTDADVATLLTMQVIGQMVGGFFWGKLSMYKGYRAVMLWTQGINVALNLVSVVSLGLAANGVNLLLPMIFVMFFTQFSTVGWAGYANYMMAGVPDEKRALYNALTCVATLPANFGTLLVGLVSGSAGYVPVYVFTLGCSAVGLAHCIWRFGGKRGIVGDNI</sequence>
<feature type="transmembrane region" description="Helical" evidence="2">
    <location>
        <begin position="337"/>
        <end position="361"/>
    </location>
</feature>
<proteinExistence type="predicted"/>
<feature type="transmembrane region" description="Helical" evidence="2">
    <location>
        <begin position="96"/>
        <end position="115"/>
    </location>
</feature>
<feature type="transmembrane region" description="Helical" evidence="2">
    <location>
        <begin position="121"/>
        <end position="142"/>
    </location>
</feature>
<evidence type="ECO:0008006" key="5">
    <source>
        <dbReference type="Google" id="ProtNLM"/>
    </source>
</evidence>
<feature type="transmembrane region" description="Helical" evidence="2">
    <location>
        <begin position="309"/>
        <end position="331"/>
    </location>
</feature>
<reference evidence="3" key="1">
    <citation type="submission" date="2020-10" db="EMBL/GenBank/DDBJ databases">
        <authorList>
            <person name="Gilroy R."/>
        </authorList>
    </citation>
    <scope>NUCLEOTIDE SEQUENCE</scope>
    <source>
        <strain evidence="3">ChiSxjej2B14-8506</strain>
    </source>
</reference>
<dbReference type="Proteomes" id="UP000824123">
    <property type="component" value="Unassembled WGS sequence"/>
</dbReference>
<feature type="transmembrane region" description="Helical" evidence="2">
    <location>
        <begin position="401"/>
        <end position="421"/>
    </location>
</feature>
<dbReference type="GO" id="GO:0005886">
    <property type="term" value="C:plasma membrane"/>
    <property type="evidence" value="ECO:0007669"/>
    <property type="project" value="UniProtKB-SubCell"/>
</dbReference>
<dbReference type="PANTHER" id="PTHR23526:SF1">
    <property type="entry name" value="MAJOR FACILITATOR SUPERFAMILY MFS_1"/>
    <property type="match status" value="1"/>
</dbReference>
<dbReference type="InterPro" id="IPR036259">
    <property type="entry name" value="MFS_trans_sf"/>
</dbReference>
<keyword evidence="2" id="KW-1133">Transmembrane helix</keyword>
<feature type="transmembrane region" description="Helical" evidence="2">
    <location>
        <begin position="247"/>
        <end position="267"/>
    </location>
</feature>
<evidence type="ECO:0000313" key="4">
    <source>
        <dbReference type="Proteomes" id="UP000824123"/>
    </source>
</evidence>
<dbReference type="PANTHER" id="PTHR23526">
    <property type="entry name" value="INTEGRAL MEMBRANE TRANSPORT PROTEIN-RELATED"/>
    <property type="match status" value="1"/>
</dbReference>
<dbReference type="SUPFAM" id="SSF103473">
    <property type="entry name" value="MFS general substrate transporter"/>
    <property type="match status" value="1"/>
</dbReference>
<feature type="transmembrane region" description="Helical" evidence="2">
    <location>
        <begin position="163"/>
        <end position="185"/>
    </location>
</feature>
<dbReference type="GO" id="GO:0022857">
    <property type="term" value="F:transmembrane transporter activity"/>
    <property type="evidence" value="ECO:0007669"/>
    <property type="project" value="InterPro"/>
</dbReference>
<dbReference type="AlphaFoldDB" id="A0A9D1LR91"/>
<keyword evidence="2" id="KW-0812">Transmembrane</keyword>
<protein>
    <recommendedName>
        <fullName evidence="5">MFS transporter</fullName>
    </recommendedName>
</protein>
<feature type="transmembrane region" description="Helical" evidence="2">
    <location>
        <begin position="373"/>
        <end position="395"/>
    </location>
</feature>